<name>A0AAU7X718_9HYPH</name>
<accession>A0AAU7X718</accession>
<dbReference type="InterPro" id="IPR036188">
    <property type="entry name" value="FAD/NAD-bd_sf"/>
</dbReference>
<dbReference type="InterPro" id="IPR023753">
    <property type="entry name" value="FAD/NAD-binding_dom"/>
</dbReference>
<dbReference type="Pfam" id="PF14691">
    <property type="entry name" value="Fer4_20"/>
    <property type="match status" value="1"/>
</dbReference>
<organism evidence="13">
    <name type="scientific">Methyloraptor flagellatus</name>
    <dbReference type="NCBI Taxonomy" id="3162530"/>
    <lineage>
        <taxon>Bacteria</taxon>
        <taxon>Pseudomonadati</taxon>
        <taxon>Pseudomonadota</taxon>
        <taxon>Alphaproteobacteria</taxon>
        <taxon>Hyphomicrobiales</taxon>
        <taxon>Ancalomicrobiaceae</taxon>
        <taxon>Methyloraptor</taxon>
    </lineage>
</organism>
<evidence type="ECO:0000256" key="5">
    <source>
        <dbReference type="ARBA" id="ARBA00030119"/>
    </source>
</evidence>
<comment type="subunit">
    <text evidence="10">Heterotetramer of 2 PreA and 2 PreT subunits.</text>
</comment>
<dbReference type="PANTHER" id="PTHR43073:SF2">
    <property type="entry name" value="DIHYDROPYRIMIDINE DEHYDROGENASE [NADP(+)]"/>
    <property type="match status" value="1"/>
</dbReference>
<dbReference type="SUPFAM" id="SSF51971">
    <property type="entry name" value="Nucleotide-binding domain"/>
    <property type="match status" value="1"/>
</dbReference>
<evidence type="ECO:0000256" key="3">
    <source>
        <dbReference type="ARBA" id="ARBA00022643"/>
    </source>
</evidence>
<keyword evidence="2" id="KW-0285">Flavoprotein</keyword>
<dbReference type="EMBL" id="CP158568">
    <property type="protein sequence ID" value="XBY43644.1"/>
    <property type="molecule type" value="Genomic_DNA"/>
</dbReference>
<evidence type="ECO:0000256" key="1">
    <source>
        <dbReference type="ARBA" id="ARBA00001917"/>
    </source>
</evidence>
<protein>
    <recommendedName>
        <fullName evidence="11">dihydrouracil dehydrogenase (NAD(+))</fullName>
        <ecNumber evidence="11">1.3.1.1</ecNumber>
    </recommendedName>
    <alternativeName>
        <fullName evidence="6">Dihydrothymine dehydrogenase</fullName>
    </alternativeName>
    <alternativeName>
        <fullName evidence="5">Dihydrouracil dehydrogenase</fullName>
    </alternativeName>
</protein>
<sequence>MAEWTDIASGRLAPDVLAENFSDIHPPLDRFEARVAAERCLFCYDAPCVKACPTSIDIPLFVRQVATGNPIGAAKTILSSNIMGGMCARVCPTETLCEEVCVREVSEGKPIEIGLLQRYATDTLFAAGKQVFRRGAPTGKRIAVVGAGPAGLACAHRLAVLGHEVVIFEGREKAGGLNEYGIAAYKATDDFAAREVAYILDVGGITIEYGKRLGRDVHLTALKDSFDAVFLGMGLGGVNALGLGDDLAGVEDAVDYIARLRQAKDLSTLPVGRRIVVIGGGMTAIDIASQTKRLGAEEVTIAYRRGRAQMNASEYEQEVAQTDGVLIRTDLRPVRLIAEAGKLTGVELEYTKTVDGKLVGTGETLTLACDQLFKAIGQSFMAHEVEADLLTMRGGRIEVDAERRTSMPGVWAGGDCVYGGEDLTVAAVEDGKQAAISIDRALGASAVVAA</sequence>
<evidence type="ECO:0000256" key="2">
    <source>
        <dbReference type="ARBA" id="ARBA00022630"/>
    </source>
</evidence>
<evidence type="ECO:0000256" key="7">
    <source>
        <dbReference type="ARBA" id="ARBA00047685"/>
    </source>
</evidence>
<comment type="function">
    <text evidence="9">Involved in pyrimidine base degradation. Catalyzes physiologically the reduction of uracil to 5,6-dihydrouracil (DHU) by using NADH as a specific cosubstrate. It also catalyzes the reverse reaction and the reduction of thymine to 5,6-dihydrothymine (DHT).</text>
</comment>
<dbReference type="EC" id="1.3.1.1" evidence="11"/>
<keyword evidence="3" id="KW-0288">FMN</keyword>
<reference evidence="13" key="1">
    <citation type="submission" date="2024-06" db="EMBL/GenBank/DDBJ databases">
        <title>Methylostella associata gen. nov., sp. nov., a novel Ancalomicrobiaceae-affiliated facultatively methylotrophic bacteria that feed on methanotrophs of the genus Methylococcus.</title>
        <authorList>
            <person name="Saltykova V."/>
            <person name="Danilova O.V."/>
            <person name="Oshkin I.Y."/>
            <person name="Belova S.E."/>
            <person name="Pimenov N.V."/>
            <person name="Dedysh S.N."/>
        </authorList>
    </citation>
    <scope>NUCLEOTIDE SEQUENCE</scope>
    <source>
        <strain evidence="13">S20</strain>
    </source>
</reference>
<dbReference type="GO" id="GO:0004159">
    <property type="term" value="F:dihydropyrimidine dehydrogenase (NAD+) activity"/>
    <property type="evidence" value="ECO:0007669"/>
    <property type="project" value="UniProtKB-EC"/>
</dbReference>
<evidence type="ECO:0000256" key="4">
    <source>
        <dbReference type="ARBA" id="ARBA00023002"/>
    </source>
</evidence>
<dbReference type="InterPro" id="IPR009051">
    <property type="entry name" value="Helical_ferredxn"/>
</dbReference>
<dbReference type="PRINTS" id="PR00469">
    <property type="entry name" value="PNDRDTASEII"/>
</dbReference>
<gene>
    <name evidence="13" type="ORF">ABS361_16390</name>
</gene>
<dbReference type="PROSITE" id="PS51379">
    <property type="entry name" value="4FE4S_FER_2"/>
    <property type="match status" value="1"/>
</dbReference>
<comment type="catalytic activity">
    <reaction evidence="7">
        <text>5,6-dihydrothymine + NAD(+) = thymine + NADH + H(+)</text>
        <dbReference type="Rhea" id="RHEA:28791"/>
        <dbReference type="ChEBI" id="CHEBI:15378"/>
        <dbReference type="ChEBI" id="CHEBI:17821"/>
        <dbReference type="ChEBI" id="CHEBI:27468"/>
        <dbReference type="ChEBI" id="CHEBI:57540"/>
        <dbReference type="ChEBI" id="CHEBI:57945"/>
        <dbReference type="EC" id="1.3.1.1"/>
    </reaction>
</comment>
<comment type="catalytic activity">
    <reaction evidence="8">
        <text>5,6-dihydrouracil + NAD(+) = uracil + NADH + H(+)</text>
        <dbReference type="Rhea" id="RHEA:20189"/>
        <dbReference type="ChEBI" id="CHEBI:15378"/>
        <dbReference type="ChEBI" id="CHEBI:15901"/>
        <dbReference type="ChEBI" id="CHEBI:17568"/>
        <dbReference type="ChEBI" id="CHEBI:57540"/>
        <dbReference type="ChEBI" id="CHEBI:57945"/>
        <dbReference type="EC" id="1.3.1.1"/>
    </reaction>
</comment>
<proteinExistence type="predicted"/>
<dbReference type="RefSeq" id="WP_407048744.1">
    <property type="nucleotide sequence ID" value="NZ_CP158568.1"/>
</dbReference>
<dbReference type="GO" id="GO:0051536">
    <property type="term" value="F:iron-sulfur cluster binding"/>
    <property type="evidence" value="ECO:0007669"/>
    <property type="project" value="InterPro"/>
</dbReference>
<evidence type="ECO:0000313" key="13">
    <source>
        <dbReference type="EMBL" id="XBY43644.1"/>
    </source>
</evidence>
<comment type="cofactor">
    <cofactor evidence="1">
        <name>FMN</name>
        <dbReference type="ChEBI" id="CHEBI:58210"/>
    </cofactor>
</comment>
<feature type="domain" description="4Fe-4S ferredoxin-type" evidence="12">
    <location>
        <begin position="31"/>
        <end position="61"/>
    </location>
</feature>
<dbReference type="PRINTS" id="PR00368">
    <property type="entry name" value="FADPNR"/>
</dbReference>
<dbReference type="KEGG" id="mflg:ABS361_16390"/>
<dbReference type="SUPFAM" id="SSF46548">
    <property type="entry name" value="alpha-helical ferredoxin"/>
    <property type="match status" value="1"/>
</dbReference>
<dbReference type="Gene3D" id="3.50.50.60">
    <property type="entry name" value="FAD/NAD(P)-binding domain"/>
    <property type="match status" value="2"/>
</dbReference>
<evidence type="ECO:0000256" key="10">
    <source>
        <dbReference type="ARBA" id="ARBA00049714"/>
    </source>
</evidence>
<evidence type="ECO:0000256" key="6">
    <source>
        <dbReference type="ARBA" id="ARBA00032722"/>
    </source>
</evidence>
<evidence type="ECO:0000256" key="9">
    <source>
        <dbReference type="ARBA" id="ARBA00049578"/>
    </source>
</evidence>
<evidence type="ECO:0000259" key="12">
    <source>
        <dbReference type="PROSITE" id="PS51379"/>
    </source>
</evidence>
<evidence type="ECO:0000256" key="11">
    <source>
        <dbReference type="ARBA" id="ARBA00049728"/>
    </source>
</evidence>
<dbReference type="InterPro" id="IPR017896">
    <property type="entry name" value="4Fe4S_Fe-S-bd"/>
</dbReference>
<dbReference type="InterPro" id="IPR028261">
    <property type="entry name" value="DPD_II"/>
</dbReference>
<evidence type="ECO:0000256" key="8">
    <source>
        <dbReference type="ARBA" id="ARBA00048792"/>
    </source>
</evidence>
<dbReference type="AlphaFoldDB" id="A0AAU7X718"/>
<dbReference type="Gene3D" id="1.10.1060.10">
    <property type="entry name" value="Alpha-helical ferredoxin"/>
    <property type="match status" value="1"/>
</dbReference>
<dbReference type="Pfam" id="PF07992">
    <property type="entry name" value="Pyr_redox_2"/>
    <property type="match status" value="1"/>
</dbReference>
<keyword evidence="4" id="KW-0560">Oxidoreductase</keyword>
<dbReference type="PANTHER" id="PTHR43073">
    <property type="entry name" value="DIHYDROPYRIMIDINE DEHYDROGENASE [NADP(+)]"/>
    <property type="match status" value="1"/>
</dbReference>